<feature type="chain" id="PRO_5020667928" description="Ion-translocating oxidoreductase complex subunit G" evidence="7">
    <location>
        <begin position="24"/>
        <end position="212"/>
    </location>
</feature>
<comment type="subcellular location">
    <subcellularLocation>
        <location evidence="6">Cell inner membrane</location>
        <topology evidence="6">Single-pass membrane protein</topology>
    </subcellularLocation>
</comment>
<name>A0A4U1BMC3_9GAMM</name>
<keyword evidence="6" id="KW-1278">Translocase</keyword>
<evidence type="ECO:0000256" key="5">
    <source>
        <dbReference type="ARBA" id="ARBA00022982"/>
    </source>
</evidence>
<dbReference type="HAMAP" id="MF_00479">
    <property type="entry name" value="RsxG_RnfG"/>
    <property type="match status" value="1"/>
</dbReference>
<dbReference type="PIRSF" id="PIRSF006091">
    <property type="entry name" value="E_trnsport_RnfG"/>
    <property type="match status" value="1"/>
</dbReference>
<keyword evidence="6" id="KW-0472">Membrane</keyword>
<gene>
    <name evidence="9" type="primary">rsxG</name>
    <name evidence="6" type="synonym">rnfG</name>
    <name evidence="9" type="ORF">FCL42_12940</name>
</gene>
<keyword evidence="10" id="KW-1185">Reference proteome</keyword>
<keyword evidence="2 6" id="KW-0597">Phosphoprotein</keyword>
<evidence type="ECO:0000313" key="10">
    <source>
        <dbReference type="Proteomes" id="UP000305675"/>
    </source>
</evidence>
<keyword evidence="6" id="KW-1133">Transmembrane helix</keyword>
<dbReference type="EC" id="7.-.-.-" evidence="6"/>
<evidence type="ECO:0000313" key="9">
    <source>
        <dbReference type="EMBL" id="TKB54291.1"/>
    </source>
</evidence>
<dbReference type="PANTHER" id="PTHR36118:SF1">
    <property type="entry name" value="ION-TRANSLOCATING OXIDOREDUCTASE COMPLEX SUBUNIT G"/>
    <property type="match status" value="1"/>
</dbReference>
<dbReference type="EMBL" id="SWCJ01000009">
    <property type="protein sequence ID" value="TKB54291.1"/>
    <property type="molecule type" value="Genomic_DNA"/>
</dbReference>
<dbReference type="Pfam" id="PF04205">
    <property type="entry name" value="FMN_bind"/>
    <property type="match status" value="1"/>
</dbReference>
<evidence type="ECO:0000256" key="4">
    <source>
        <dbReference type="ARBA" id="ARBA00022643"/>
    </source>
</evidence>
<dbReference type="SMART" id="SM00900">
    <property type="entry name" value="FMN_bind"/>
    <property type="match status" value="1"/>
</dbReference>
<reference evidence="9 10" key="1">
    <citation type="submission" date="2019-04" db="EMBL/GenBank/DDBJ databases">
        <authorList>
            <person name="Hwang J.C."/>
        </authorList>
    </citation>
    <scope>NUCLEOTIDE SEQUENCE [LARGE SCALE GENOMIC DNA]</scope>
    <source>
        <strain evidence="9 10">IMCC35002</strain>
    </source>
</reference>
<dbReference type="GO" id="GO:0022900">
    <property type="term" value="P:electron transport chain"/>
    <property type="evidence" value="ECO:0007669"/>
    <property type="project" value="UniProtKB-UniRule"/>
</dbReference>
<dbReference type="GO" id="GO:0005886">
    <property type="term" value="C:plasma membrane"/>
    <property type="evidence" value="ECO:0007669"/>
    <property type="project" value="UniProtKB-SubCell"/>
</dbReference>
<feature type="modified residue" description="FMN phosphoryl threonine" evidence="6">
    <location>
        <position position="176"/>
    </location>
</feature>
<keyword evidence="1 6" id="KW-0813">Transport</keyword>
<dbReference type="Proteomes" id="UP000305675">
    <property type="component" value="Unassembled WGS sequence"/>
</dbReference>
<dbReference type="NCBIfam" id="NF002519">
    <property type="entry name" value="PRK01908.1"/>
    <property type="match status" value="1"/>
</dbReference>
<keyword evidence="3 6" id="KW-0285">Flavoprotein</keyword>
<comment type="caution">
    <text evidence="9">The sequence shown here is derived from an EMBL/GenBank/DDBJ whole genome shotgun (WGS) entry which is preliminary data.</text>
</comment>
<keyword evidence="6" id="KW-0997">Cell inner membrane</keyword>
<evidence type="ECO:0000256" key="6">
    <source>
        <dbReference type="HAMAP-Rule" id="MF_00479"/>
    </source>
</evidence>
<keyword evidence="7" id="KW-0732">Signal</keyword>
<dbReference type="GO" id="GO:0010181">
    <property type="term" value="F:FMN binding"/>
    <property type="evidence" value="ECO:0007669"/>
    <property type="project" value="InterPro"/>
</dbReference>
<keyword evidence="5 6" id="KW-0249">Electron transport</keyword>
<evidence type="ECO:0000259" key="8">
    <source>
        <dbReference type="SMART" id="SM00900"/>
    </source>
</evidence>
<evidence type="ECO:0000256" key="3">
    <source>
        <dbReference type="ARBA" id="ARBA00022630"/>
    </source>
</evidence>
<dbReference type="RefSeq" id="WP_136863840.1">
    <property type="nucleotide sequence ID" value="NZ_SWCJ01000009.1"/>
</dbReference>
<proteinExistence type="inferred from homology"/>
<keyword evidence="6" id="KW-0812">Transmembrane</keyword>
<dbReference type="GO" id="GO:0009055">
    <property type="term" value="F:electron transfer activity"/>
    <property type="evidence" value="ECO:0007669"/>
    <property type="project" value="InterPro"/>
</dbReference>
<keyword evidence="4 6" id="KW-0288">FMN</keyword>
<dbReference type="NCBIfam" id="TIGR01947">
    <property type="entry name" value="rnfG"/>
    <property type="match status" value="1"/>
</dbReference>
<evidence type="ECO:0000256" key="7">
    <source>
        <dbReference type="SAM" id="SignalP"/>
    </source>
</evidence>
<dbReference type="InterPro" id="IPR010209">
    <property type="entry name" value="Ion_transpt_RnfG/RsxG"/>
</dbReference>
<dbReference type="OrthoDB" id="9784165at2"/>
<comment type="cofactor">
    <cofactor evidence="6">
        <name>FMN</name>
        <dbReference type="ChEBI" id="CHEBI:58210"/>
    </cofactor>
</comment>
<organism evidence="9 10">
    <name type="scientific">Ferrimonas aestuarii</name>
    <dbReference type="NCBI Taxonomy" id="2569539"/>
    <lineage>
        <taxon>Bacteria</taxon>
        <taxon>Pseudomonadati</taxon>
        <taxon>Pseudomonadota</taxon>
        <taxon>Gammaproteobacteria</taxon>
        <taxon>Alteromonadales</taxon>
        <taxon>Ferrimonadaceae</taxon>
        <taxon>Ferrimonas</taxon>
    </lineage>
</organism>
<keyword evidence="6" id="KW-1003">Cell membrane</keyword>
<accession>A0A4U1BMC3</accession>
<comment type="function">
    <text evidence="6">Part of a membrane-bound complex that couples electron transfer with translocation of ions across the membrane.</text>
</comment>
<dbReference type="AlphaFoldDB" id="A0A4U1BMC3"/>
<dbReference type="InterPro" id="IPR007329">
    <property type="entry name" value="FMN-bd"/>
</dbReference>
<comment type="similarity">
    <text evidence="6">Belongs to the RnfG family.</text>
</comment>
<sequence>MLKAMKKNGLSLTLFAVATTAVVALTHSLTKERIYEQQQQQLMKTLNQIVPHDDYDIPLHLSCHLVTNEQYLGSSKPRRAFVALKQGEPVAVALETTAPDGYNGDIHIVFGASWNGTLTGVRTLSHNETPGLGDGIETRKSDWVLGFTGYFLESESDKRIGVKKDGGDFDQFTGATITPRAYTKAVRNGLIYLSRFKGDITSAPSCQGESSE</sequence>
<comment type="subunit">
    <text evidence="6">The complex is composed of six subunits: RnfA, RnfB, RnfC, RnfD, RnfE and RnfG.</text>
</comment>
<evidence type="ECO:0000256" key="2">
    <source>
        <dbReference type="ARBA" id="ARBA00022553"/>
    </source>
</evidence>
<protein>
    <recommendedName>
        <fullName evidence="6">Ion-translocating oxidoreductase complex subunit G</fullName>
        <ecNumber evidence="6">7.-.-.-</ecNumber>
    </recommendedName>
    <alternativeName>
        <fullName evidence="6">Rnf electron transport complex subunit G</fullName>
    </alternativeName>
</protein>
<feature type="domain" description="FMN-binding" evidence="8">
    <location>
        <begin position="101"/>
        <end position="193"/>
    </location>
</feature>
<dbReference type="PANTHER" id="PTHR36118">
    <property type="entry name" value="ION-TRANSLOCATING OXIDOREDUCTASE COMPLEX SUBUNIT G"/>
    <property type="match status" value="1"/>
</dbReference>
<feature type="signal peptide" evidence="7">
    <location>
        <begin position="1"/>
        <end position="23"/>
    </location>
</feature>
<evidence type="ECO:0000256" key="1">
    <source>
        <dbReference type="ARBA" id="ARBA00022448"/>
    </source>
</evidence>